<evidence type="ECO:0000256" key="7">
    <source>
        <dbReference type="ARBA" id="ARBA00022763"/>
    </source>
</evidence>
<dbReference type="PANTHER" id="PTHR23389">
    <property type="entry name" value="CHROMOSOME TRANSMISSION FIDELITY FACTOR 18"/>
    <property type="match status" value="1"/>
</dbReference>
<evidence type="ECO:0000256" key="5">
    <source>
        <dbReference type="ARBA" id="ARBA00022705"/>
    </source>
</evidence>
<dbReference type="SMART" id="SM00532">
    <property type="entry name" value="LIGANc"/>
    <property type="match status" value="1"/>
</dbReference>
<comment type="function">
    <text evidence="1 15">DNA ligase that catalyzes the formation of phosphodiester linkages between 5'-phosphoryl and 3'-hydroxyl groups in double-stranded DNA using NAD as a coenzyme and as the energy source for the reaction. It is essential for DNA replication and repair of damaged DNA.</text>
</comment>
<dbReference type="EC" id="6.5.1.2" evidence="2 15"/>
<gene>
    <name evidence="15 17" type="primary">ligA</name>
    <name evidence="17" type="ORF">D5R97_06435</name>
</gene>
<dbReference type="InterPro" id="IPR003583">
    <property type="entry name" value="Hlx-hairpin-Hlx_DNA-bd_motif"/>
</dbReference>
<dbReference type="GO" id="GO:0005829">
    <property type="term" value="C:cytosol"/>
    <property type="evidence" value="ECO:0007669"/>
    <property type="project" value="TreeGrafter"/>
</dbReference>
<keyword evidence="10 15" id="KW-0520">NAD</keyword>
<dbReference type="PIRSF" id="PIRSF001604">
    <property type="entry name" value="LigA"/>
    <property type="match status" value="1"/>
</dbReference>
<dbReference type="InterPro" id="IPR004149">
    <property type="entry name" value="Znf_DNAligase_C4"/>
</dbReference>
<dbReference type="NCBIfam" id="NF005932">
    <property type="entry name" value="PRK07956.1"/>
    <property type="match status" value="1"/>
</dbReference>
<feature type="binding site" evidence="15">
    <location>
        <position position="408"/>
    </location>
    <ligand>
        <name>Zn(2+)</name>
        <dbReference type="ChEBI" id="CHEBI:29105"/>
    </ligand>
</feature>
<dbReference type="InterPro" id="IPR001357">
    <property type="entry name" value="BRCT_dom"/>
</dbReference>
<dbReference type="GO" id="GO:0046872">
    <property type="term" value="F:metal ion binding"/>
    <property type="evidence" value="ECO:0007669"/>
    <property type="project" value="UniProtKB-KW"/>
</dbReference>
<comment type="similarity">
    <text evidence="14 15">Belongs to the NAD-dependent DNA ligase family. LigA subfamily.</text>
</comment>
<comment type="caution">
    <text evidence="17">The sequence shown here is derived from an EMBL/GenBank/DDBJ whole genome shotgun (WGS) entry which is preliminary data.</text>
</comment>
<dbReference type="InterPro" id="IPR041663">
    <property type="entry name" value="DisA/LigA_HHH"/>
</dbReference>
<evidence type="ECO:0000313" key="17">
    <source>
        <dbReference type="EMBL" id="RQD75271.1"/>
    </source>
</evidence>
<dbReference type="SMART" id="SM00278">
    <property type="entry name" value="HhH1"/>
    <property type="match status" value="3"/>
</dbReference>
<dbReference type="FunFam" id="3.30.470.30:FF:000001">
    <property type="entry name" value="DNA ligase"/>
    <property type="match status" value="1"/>
</dbReference>
<dbReference type="Gene3D" id="3.30.470.30">
    <property type="entry name" value="DNA ligase/mRNA capping enzyme"/>
    <property type="match status" value="1"/>
</dbReference>
<evidence type="ECO:0000256" key="3">
    <source>
        <dbReference type="ARBA" id="ARBA00013308"/>
    </source>
</evidence>
<dbReference type="SMART" id="SM00292">
    <property type="entry name" value="BRCT"/>
    <property type="match status" value="1"/>
</dbReference>
<dbReference type="FunFam" id="2.40.50.140:FF:000012">
    <property type="entry name" value="DNA ligase"/>
    <property type="match status" value="1"/>
</dbReference>
<evidence type="ECO:0000256" key="10">
    <source>
        <dbReference type="ARBA" id="ARBA00023027"/>
    </source>
</evidence>
<dbReference type="GO" id="GO:0006281">
    <property type="term" value="P:DNA repair"/>
    <property type="evidence" value="ECO:0007669"/>
    <property type="project" value="UniProtKB-KW"/>
</dbReference>
<dbReference type="Pfam" id="PF03120">
    <property type="entry name" value="OB_DNA_ligase"/>
    <property type="match status" value="1"/>
</dbReference>
<dbReference type="InterPro" id="IPR004150">
    <property type="entry name" value="NAD_DNA_ligase_OB"/>
</dbReference>
<dbReference type="Gene3D" id="1.10.150.20">
    <property type="entry name" value="5' to 3' exonuclease, C-terminal subdomain"/>
    <property type="match status" value="2"/>
</dbReference>
<sequence length="670" mass="75417">MNLEEAKKRVEKLKEEISKHDYYYHVLDSPVISDREYDLLKRELEKLEKEYPQLVTPESPTQRVGGKPLESFKTLQHRVPMLSLDNAFSIAELRDFVRRIKNIADPSREEYVVEPKIDGLAVSLLYEEGVFVRGATRGDGYVGEDITHNIKTIQSVPLRLQERVTLEARGEVFMPREEFEKLNDKRAEEGLPLFANPRNAAAGSVRQLDPKIAAARPLDIFIYGAGDIDGYFFKTQLEKLEFLKKAGLKVNPHIKVYQDMEEVIKACQEWAVERKDLYYEIDGMVIKVNDLELQKKLGYTAKSPRWAIAFKFPAEQVETEVENIMVSVGRTGALTPIALLKPVKVSGSLVKRASLHNEDVLKEKGVKIGDRVIIHKAGEVIPELVRVLEDKRTGTEKVFKMPSQCPVCGEKVVRLPEEAVHHCINNSCPVQAYGRIVHFASRRAMDIEGLGPAVAQQLLEKELVKDAADLYNLDKEDLVKLERMGNKSAENLLTAIENSKKNPLPKLIFGLGIKFVGEKVSKILAQNFQSIDGLMEADKENIQAISEIGPKIAASVYEFFKNDSNLWLIDKLRKAGVNFAMEQEGEKGKLLAGKTFVLTGKLENYSREEARELIEGLGGKVTSSVSSNTDFLLAGENPGSKLDQAKNQGTRIIEEEEFYKMVKSEETSLK</sequence>
<organism evidence="17 18">
    <name type="scientific">Candidatus Syntrophonatronum acetioxidans</name>
    <dbReference type="NCBI Taxonomy" id="1795816"/>
    <lineage>
        <taxon>Bacteria</taxon>
        <taxon>Bacillati</taxon>
        <taxon>Bacillota</taxon>
        <taxon>Clostridia</taxon>
        <taxon>Eubacteriales</taxon>
        <taxon>Syntrophomonadaceae</taxon>
        <taxon>Candidatus Syntrophonatronum</taxon>
    </lineage>
</organism>
<dbReference type="GO" id="GO:0003677">
    <property type="term" value="F:DNA binding"/>
    <property type="evidence" value="ECO:0007669"/>
    <property type="project" value="InterPro"/>
</dbReference>
<keyword evidence="7 15" id="KW-0227">DNA damage</keyword>
<feature type="binding site" evidence="15">
    <location>
        <position position="114"/>
    </location>
    <ligand>
        <name>NAD(+)</name>
        <dbReference type="ChEBI" id="CHEBI:57540"/>
    </ligand>
</feature>
<keyword evidence="11 15" id="KW-0234">DNA repair</keyword>
<keyword evidence="6 15" id="KW-0479">Metal-binding</keyword>
<evidence type="ECO:0000256" key="15">
    <source>
        <dbReference type="HAMAP-Rule" id="MF_01588"/>
    </source>
</evidence>
<comment type="caution">
    <text evidence="15">Lacks conserved residue(s) required for the propagation of feature annotation.</text>
</comment>
<dbReference type="Pfam" id="PF12826">
    <property type="entry name" value="HHH_2"/>
    <property type="match status" value="1"/>
</dbReference>
<dbReference type="HAMAP" id="MF_01588">
    <property type="entry name" value="DNA_ligase_A"/>
    <property type="match status" value="1"/>
</dbReference>
<keyword evidence="9 15" id="KW-0460">Magnesium</keyword>
<feature type="binding site" evidence="15">
    <location>
        <position position="405"/>
    </location>
    <ligand>
        <name>Zn(2+)</name>
        <dbReference type="ChEBI" id="CHEBI:29105"/>
    </ligand>
</feature>
<evidence type="ECO:0000256" key="11">
    <source>
        <dbReference type="ARBA" id="ARBA00023204"/>
    </source>
</evidence>
<keyword evidence="4 15" id="KW-0436">Ligase</keyword>
<feature type="binding site" evidence="15">
    <location>
        <position position="428"/>
    </location>
    <ligand>
        <name>Zn(2+)</name>
        <dbReference type="ChEBI" id="CHEBI:29105"/>
    </ligand>
</feature>
<accession>A0A424YDE2</accession>
<dbReference type="Pfam" id="PF14520">
    <property type="entry name" value="HHH_5"/>
    <property type="match status" value="1"/>
</dbReference>
<protein>
    <recommendedName>
        <fullName evidence="3 15">DNA ligase</fullName>
        <ecNumber evidence="2 15">6.5.1.2</ecNumber>
    </recommendedName>
    <alternativeName>
        <fullName evidence="15">Polydeoxyribonucleotide synthase [NAD(+)]</fullName>
    </alternativeName>
</protein>
<dbReference type="Pfam" id="PF00533">
    <property type="entry name" value="BRCT"/>
    <property type="match status" value="1"/>
</dbReference>
<evidence type="ECO:0000256" key="1">
    <source>
        <dbReference type="ARBA" id="ARBA00004067"/>
    </source>
</evidence>
<dbReference type="InterPro" id="IPR012340">
    <property type="entry name" value="NA-bd_OB-fold"/>
</dbReference>
<feature type="active site" description="N6-AMP-lysine intermediate" evidence="15">
    <location>
        <position position="116"/>
    </location>
</feature>
<feature type="binding site" evidence="15">
    <location>
        <begin position="83"/>
        <end position="84"/>
    </location>
    <ligand>
        <name>NAD(+)</name>
        <dbReference type="ChEBI" id="CHEBI:57540"/>
    </ligand>
</feature>
<dbReference type="PROSITE" id="PS01055">
    <property type="entry name" value="DNA_LIGASE_N1"/>
    <property type="match status" value="1"/>
</dbReference>
<proteinExistence type="inferred from homology"/>
<dbReference type="FunFam" id="1.10.150.20:FF:000007">
    <property type="entry name" value="DNA ligase"/>
    <property type="match status" value="1"/>
</dbReference>
<feature type="binding site" evidence="15">
    <location>
        <position position="171"/>
    </location>
    <ligand>
        <name>NAD(+)</name>
        <dbReference type="ChEBI" id="CHEBI:57540"/>
    </ligand>
</feature>
<dbReference type="InterPro" id="IPR013840">
    <property type="entry name" value="DNAligase_N"/>
</dbReference>
<dbReference type="Pfam" id="PF01653">
    <property type="entry name" value="DNA_ligase_aden"/>
    <property type="match status" value="1"/>
</dbReference>
<dbReference type="AlphaFoldDB" id="A0A424YDE2"/>
<keyword evidence="8 15" id="KW-0862">Zinc</keyword>
<dbReference type="InterPro" id="IPR001679">
    <property type="entry name" value="DNA_ligase"/>
</dbReference>
<dbReference type="SUPFAM" id="SSF47781">
    <property type="entry name" value="RuvA domain 2-like"/>
    <property type="match status" value="1"/>
</dbReference>
<dbReference type="Gene3D" id="1.10.287.610">
    <property type="entry name" value="Helix hairpin bin"/>
    <property type="match status" value="1"/>
</dbReference>
<reference evidence="17 18" key="1">
    <citation type="submission" date="2018-08" db="EMBL/GenBank/DDBJ databases">
        <title>The metabolism and importance of syntrophic acetate oxidation coupled to methane or sulfide production in haloalkaline environments.</title>
        <authorList>
            <person name="Timmers P.H.A."/>
            <person name="Vavourakis C.D."/>
            <person name="Sorokin D.Y."/>
            <person name="Sinninghe Damste J.S."/>
            <person name="Muyzer G."/>
            <person name="Stams A.J.M."/>
            <person name="Plugge C.M."/>
        </authorList>
    </citation>
    <scope>NUCLEOTIDE SEQUENCE [LARGE SCALE GENOMIC DNA]</scope>
    <source>
        <strain evidence="17">MSAO_Bac1</strain>
    </source>
</reference>
<evidence type="ECO:0000256" key="13">
    <source>
        <dbReference type="ARBA" id="ARBA00034005"/>
    </source>
</evidence>
<dbReference type="InterPro" id="IPR018239">
    <property type="entry name" value="DNA_ligase_AS"/>
</dbReference>
<evidence type="ECO:0000256" key="12">
    <source>
        <dbReference type="ARBA" id="ARBA00023211"/>
    </source>
</evidence>
<evidence type="ECO:0000256" key="4">
    <source>
        <dbReference type="ARBA" id="ARBA00022598"/>
    </source>
</evidence>
<dbReference type="InterPro" id="IPR010994">
    <property type="entry name" value="RuvA_2-like"/>
</dbReference>
<dbReference type="FunFam" id="1.10.150.20:FF:000006">
    <property type="entry name" value="DNA ligase"/>
    <property type="match status" value="1"/>
</dbReference>
<dbReference type="NCBIfam" id="TIGR00575">
    <property type="entry name" value="dnlj"/>
    <property type="match status" value="1"/>
</dbReference>
<dbReference type="Gene3D" id="6.20.10.30">
    <property type="match status" value="1"/>
</dbReference>
<evidence type="ECO:0000256" key="2">
    <source>
        <dbReference type="ARBA" id="ARBA00012722"/>
    </source>
</evidence>
<feature type="binding site" evidence="15">
    <location>
        <position position="311"/>
    </location>
    <ligand>
        <name>NAD(+)</name>
        <dbReference type="ChEBI" id="CHEBI:57540"/>
    </ligand>
</feature>
<dbReference type="PROSITE" id="PS50172">
    <property type="entry name" value="BRCT"/>
    <property type="match status" value="1"/>
</dbReference>
<keyword evidence="5 15" id="KW-0235">DNA replication</keyword>
<dbReference type="InterPro" id="IPR013839">
    <property type="entry name" value="DNAligase_adenylation"/>
</dbReference>
<dbReference type="SUPFAM" id="SSF56091">
    <property type="entry name" value="DNA ligase/mRNA capping enzyme, catalytic domain"/>
    <property type="match status" value="1"/>
</dbReference>
<dbReference type="GO" id="GO:0006260">
    <property type="term" value="P:DNA replication"/>
    <property type="evidence" value="ECO:0007669"/>
    <property type="project" value="UniProtKB-KW"/>
</dbReference>
<feature type="binding site" evidence="15">
    <location>
        <begin position="34"/>
        <end position="38"/>
    </location>
    <ligand>
        <name>NAD(+)</name>
        <dbReference type="ChEBI" id="CHEBI:57540"/>
    </ligand>
</feature>
<dbReference type="CDD" id="cd00114">
    <property type="entry name" value="LIGANc"/>
    <property type="match status" value="1"/>
</dbReference>
<feature type="binding site" evidence="15">
    <location>
        <position position="287"/>
    </location>
    <ligand>
        <name>NAD(+)</name>
        <dbReference type="ChEBI" id="CHEBI:57540"/>
    </ligand>
</feature>
<evidence type="ECO:0000313" key="18">
    <source>
        <dbReference type="Proteomes" id="UP000285138"/>
    </source>
</evidence>
<feature type="binding site" evidence="15">
    <location>
        <position position="137"/>
    </location>
    <ligand>
        <name>NAD(+)</name>
        <dbReference type="ChEBI" id="CHEBI:57540"/>
    </ligand>
</feature>
<dbReference type="Gene3D" id="3.40.50.10190">
    <property type="entry name" value="BRCT domain"/>
    <property type="match status" value="1"/>
</dbReference>
<dbReference type="Proteomes" id="UP000285138">
    <property type="component" value="Unassembled WGS sequence"/>
</dbReference>
<dbReference type="GO" id="GO:0003911">
    <property type="term" value="F:DNA ligase (NAD+) activity"/>
    <property type="evidence" value="ECO:0007669"/>
    <property type="project" value="UniProtKB-UniRule"/>
</dbReference>
<keyword evidence="12 15" id="KW-0464">Manganese</keyword>
<dbReference type="SUPFAM" id="SSF50249">
    <property type="entry name" value="Nucleic acid-binding proteins"/>
    <property type="match status" value="1"/>
</dbReference>
<dbReference type="CDD" id="cd17748">
    <property type="entry name" value="BRCT_DNA_ligase_like"/>
    <property type="match status" value="1"/>
</dbReference>
<evidence type="ECO:0000256" key="14">
    <source>
        <dbReference type="ARBA" id="ARBA00060881"/>
    </source>
</evidence>
<dbReference type="Gene3D" id="2.40.50.140">
    <property type="entry name" value="Nucleic acid-binding proteins"/>
    <property type="match status" value="1"/>
</dbReference>
<dbReference type="InterPro" id="IPR036420">
    <property type="entry name" value="BRCT_dom_sf"/>
</dbReference>
<name>A0A424YDE2_9FIRM</name>
<evidence type="ECO:0000256" key="6">
    <source>
        <dbReference type="ARBA" id="ARBA00022723"/>
    </source>
</evidence>
<dbReference type="Pfam" id="PF03119">
    <property type="entry name" value="DNA_ligase_ZBD"/>
    <property type="match status" value="1"/>
</dbReference>
<dbReference type="EMBL" id="QZAA01000165">
    <property type="protein sequence ID" value="RQD75271.1"/>
    <property type="molecule type" value="Genomic_DNA"/>
</dbReference>
<comment type="catalytic activity">
    <reaction evidence="13 15">
        <text>NAD(+) + (deoxyribonucleotide)n-3'-hydroxyl + 5'-phospho-(deoxyribonucleotide)m = (deoxyribonucleotide)n+m + AMP + beta-nicotinamide D-nucleotide.</text>
        <dbReference type="EC" id="6.5.1.2"/>
    </reaction>
</comment>
<feature type="domain" description="BRCT" evidence="16">
    <location>
        <begin position="586"/>
        <end position="666"/>
    </location>
</feature>
<evidence type="ECO:0000256" key="9">
    <source>
        <dbReference type="ARBA" id="ARBA00022842"/>
    </source>
</evidence>
<evidence type="ECO:0000256" key="8">
    <source>
        <dbReference type="ARBA" id="ARBA00022833"/>
    </source>
</evidence>
<dbReference type="SUPFAM" id="SSF52113">
    <property type="entry name" value="BRCT domain"/>
    <property type="match status" value="1"/>
</dbReference>
<comment type="cofactor">
    <cofactor evidence="15">
        <name>Mg(2+)</name>
        <dbReference type="ChEBI" id="CHEBI:18420"/>
    </cofactor>
    <cofactor evidence="15">
        <name>Mn(2+)</name>
        <dbReference type="ChEBI" id="CHEBI:29035"/>
    </cofactor>
</comment>
<dbReference type="FunFam" id="1.10.287.610:FF:000002">
    <property type="entry name" value="DNA ligase"/>
    <property type="match status" value="1"/>
</dbReference>
<evidence type="ECO:0000259" key="16">
    <source>
        <dbReference type="PROSITE" id="PS50172"/>
    </source>
</evidence>
<dbReference type="PANTHER" id="PTHR23389:SF9">
    <property type="entry name" value="DNA LIGASE"/>
    <property type="match status" value="1"/>
</dbReference>